<comment type="caution">
    <text evidence="1">The sequence shown here is derived from an EMBL/GenBank/DDBJ whole genome shotgun (WGS) entry which is preliminary data.</text>
</comment>
<evidence type="ECO:0000313" key="2">
    <source>
        <dbReference type="Proteomes" id="UP001148629"/>
    </source>
</evidence>
<proteinExistence type="predicted"/>
<keyword evidence="2" id="KW-1185">Reference proteome</keyword>
<protein>
    <submittedName>
        <fullName evidence="1">Uncharacterized protein</fullName>
    </submittedName>
</protein>
<evidence type="ECO:0000313" key="1">
    <source>
        <dbReference type="EMBL" id="KAJ3545759.1"/>
    </source>
</evidence>
<organism evidence="1 2">
    <name type="scientific">Fusarium decemcellulare</name>
    <dbReference type="NCBI Taxonomy" id="57161"/>
    <lineage>
        <taxon>Eukaryota</taxon>
        <taxon>Fungi</taxon>
        <taxon>Dikarya</taxon>
        <taxon>Ascomycota</taxon>
        <taxon>Pezizomycotina</taxon>
        <taxon>Sordariomycetes</taxon>
        <taxon>Hypocreomycetidae</taxon>
        <taxon>Hypocreales</taxon>
        <taxon>Nectriaceae</taxon>
        <taxon>Fusarium</taxon>
        <taxon>Fusarium decemcellulare species complex</taxon>
    </lineage>
</organism>
<sequence>MLSGSSRAEKPECHAECQIAGRTKRLVAPYLELYLWIPAGVAVKVHTSTNRNETPTAEEIMASPREVALVTGAASGIGRAIARKMASRGVNVLIADIQHKPGEEAAAIIRNDFEVDAVFYKADMTREEDIKNMVQATVDRWGRLDWAANNAGRGEMLADNEDDVTI</sequence>
<name>A0ACC1ST43_9HYPO</name>
<reference evidence="1" key="1">
    <citation type="submission" date="2022-08" db="EMBL/GenBank/DDBJ databases">
        <title>Genome Sequence of Fusarium decemcellulare.</title>
        <authorList>
            <person name="Buettner E."/>
        </authorList>
    </citation>
    <scope>NUCLEOTIDE SEQUENCE</scope>
    <source>
        <strain evidence="1">Babe19</strain>
    </source>
</reference>
<gene>
    <name evidence="1" type="ORF">NM208_g2346</name>
</gene>
<dbReference type="Proteomes" id="UP001148629">
    <property type="component" value="Unassembled WGS sequence"/>
</dbReference>
<dbReference type="EMBL" id="JANRMS010000138">
    <property type="protein sequence ID" value="KAJ3545759.1"/>
    <property type="molecule type" value="Genomic_DNA"/>
</dbReference>
<accession>A0ACC1ST43</accession>